<sequence>MPFYQRIRATFSIRAANHLFRQTMAEALHAAGLDDHQIADTLSVTVRSVRNYRRAADLPVNRKRRSVR</sequence>
<dbReference type="RefSeq" id="WP_103312097.1">
    <property type="nucleotide sequence ID" value="NZ_PPPD01000001.1"/>
</dbReference>
<comment type="caution">
    <text evidence="1">The sequence shown here is derived from an EMBL/GenBank/DDBJ whole genome shotgun (WGS) entry which is preliminary data.</text>
</comment>
<evidence type="ECO:0000313" key="1">
    <source>
        <dbReference type="EMBL" id="PNY81656.1"/>
    </source>
</evidence>
<reference evidence="1 2" key="1">
    <citation type="submission" date="2018-01" db="EMBL/GenBank/DDBJ databases">
        <title>Deinococcus koreensis sp. nov., a radiation-resistant bacterium isolated from river water.</title>
        <authorList>
            <person name="Choi A."/>
        </authorList>
    </citation>
    <scope>NUCLEOTIDE SEQUENCE [LARGE SCALE GENOMIC DNA]</scope>
    <source>
        <strain evidence="1 2">SJW1-2</strain>
    </source>
</reference>
<evidence type="ECO:0008006" key="3">
    <source>
        <dbReference type="Google" id="ProtNLM"/>
    </source>
</evidence>
<dbReference type="Proteomes" id="UP000236379">
    <property type="component" value="Unassembled WGS sequence"/>
</dbReference>
<evidence type="ECO:0000313" key="2">
    <source>
        <dbReference type="Proteomes" id="UP000236379"/>
    </source>
</evidence>
<accession>A0A2K3UYN7</accession>
<keyword evidence="2" id="KW-1185">Reference proteome</keyword>
<proteinExistence type="predicted"/>
<dbReference type="EMBL" id="PPPD01000001">
    <property type="protein sequence ID" value="PNY81656.1"/>
    <property type="molecule type" value="Genomic_DNA"/>
</dbReference>
<name>A0A2K3UYN7_9DEIO</name>
<organism evidence="1 2">
    <name type="scientific">Deinococcus koreensis</name>
    <dbReference type="NCBI Taxonomy" id="2054903"/>
    <lineage>
        <taxon>Bacteria</taxon>
        <taxon>Thermotogati</taxon>
        <taxon>Deinococcota</taxon>
        <taxon>Deinococci</taxon>
        <taxon>Deinococcales</taxon>
        <taxon>Deinococcaceae</taxon>
        <taxon>Deinococcus</taxon>
    </lineage>
</organism>
<gene>
    <name evidence="1" type="ORF">CVO96_09980</name>
</gene>
<protein>
    <recommendedName>
        <fullName evidence="3">HTH luxR-type domain-containing protein</fullName>
    </recommendedName>
</protein>
<dbReference type="AlphaFoldDB" id="A0A2K3UYN7"/>